<dbReference type="PANTHER" id="PTHR24123:SF33">
    <property type="entry name" value="PROTEIN HOS4"/>
    <property type="match status" value="1"/>
</dbReference>
<gene>
    <name evidence="5" type="ORF">DL546_000062</name>
</gene>
<evidence type="ECO:0000256" key="2">
    <source>
        <dbReference type="ARBA" id="ARBA00023043"/>
    </source>
</evidence>
<comment type="caution">
    <text evidence="5">The sequence shown here is derived from an EMBL/GenBank/DDBJ whole genome shotgun (WGS) entry which is preliminary data.</text>
</comment>
<dbReference type="PANTHER" id="PTHR24123">
    <property type="entry name" value="ANKYRIN REPEAT-CONTAINING"/>
    <property type="match status" value="1"/>
</dbReference>
<dbReference type="PROSITE" id="PS50088">
    <property type="entry name" value="ANK_REPEAT"/>
    <property type="match status" value="1"/>
</dbReference>
<proteinExistence type="predicted"/>
<dbReference type="InterPro" id="IPR036770">
    <property type="entry name" value="Ankyrin_rpt-contain_sf"/>
</dbReference>
<dbReference type="STRING" id="177199.A0A420XW83"/>
<dbReference type="InterPro" id="IPR002110">
    <property type="entry name" value="Ankyrin_rpt"/>
</dbReference>
<dbReference type="AlphaFoldDB" id="A0A420XW83"/>
<sequence length="453" mass="48319">MTHIPGYVEKVGRGYDKETSPTDTMVENVRTSEKAQVDSRKMKLGCRELVGSNASLPRVTPSILLHITGCTCAAESKEDSQQQRRHDEALARQIQAASAICRAKRKSGSPTGSPRNVSIAAFQSVSRWFSSAATDNTTTEDLCSACDTLDITAATRLLFDDIVSINARNTAGVPPLIAAARSPFRTTRPRSHLAMLSFLLDAGADPNIATTASPICGAMSALAVASTLGLDDAVRLLLGRGAAVSAEVTSIPMFRFTGHGMTALHAAVFAEQSTTAEILLRHGKAEVGATCDGQRASRSTHGYGPKQQNRRTWTTGITPLHLADDSPRCTGLVLRYGADPAARDGSGRTPLHWAMAAGNPEVVDSLLKSGTPVDALDDDGATPLALLVARVESGGTRQGHPAVVRMLLTAGANPDLRYPRDLSVKARLLNVDKWRSVYEPSFEMYQMRSPSLS</sequence>
<dbReference type="InterPro" id="IPR000253">
    <property type="entry name" value="FHA_dom"/>
</dbReference>
<dbReference type="PRINTS" id="PR01415">
    <property type="entry name" value="ANKYRIN"/>
</dbReference>
<evidence type="ECO:0000256" key="3">
    <source>
        <dbReference type="PROSITE-ProRule" id="PRU00023"/>
    </source>
</evidence>
<feature type="domain" description="FHA" evidence="4">
    <location>
        <begin position="236"/>
        <end position="296"/>
    </location>
</feature>
<dbReference type="OrthoDB" id="5222502at2759"/>
<keyword evidence="6" id="KW-1185">Reference proteome</keyword>
<reference evidence="5 6" key="1">
    <citation type="submission" date="2018-08" db="EMBL/GenBank/DDBJ databases">
        <title>Draft genome of the lignicolous fungus Coniochaeta pulveracea.</title>
        <authorList>
            <person name="Borstlap C.J."/>
            <person name="De Witt R.N."/>
            <person name="Botha A."/>
            <person name="Volschenk H."/>
        </authorList>
    </citation>
    <scope>NUCLEOTIDE SEQUENCE [LARGE SCALE GENOMIC DNA]</scope>
    <source>
        <strain evidence="5 6">CAB683</strain>
    </source>
</reference>
<keyword evidence="2 3" id="KW-0040">ANK repeat</keyword>
<dbReference type="SUPFAM" id="SSF48403">
    <property type="entry name" value="Ankyrin repeat"/>
    <property type="match status" value="1"/>
</dbReference>
<dbReference type="PROSITE" id="PS50297">
    <property type="entry name" value="ANK_REP_REGION"/>
    <property type="match status" value="1"/>
</dbReference>
<evidence type="ECO:0000259" key="4">
    <source>
        <dbReference type="PROSITE" id="PS50006"/>
    </source>
</evidence>
<dbReference type="Pfam" id="PF12796">
    <property type="entry name" value="Ank_2"/>
    <property type="match status" value="2"/>
</dbReference>
<protein>
    <recommendedName>
        <fullName evidence="4">FHA domain-containing protein</fullName>
    </recommendedName>
</protein>
<feature type="repeat" description="ANK" evidence="3">
    <location>
        <begin position="346"/>
        <end position="378"/>
    </location>
</feature>
<evidence type="ECO:0000313" key="6">
    <source>
        <dbReference type="Proteomes" id="UP000275385"/>
    </source>
</evidence>
<dbReference type="InterPro" id="IPR051165">
    <property type="entry name" value="Multifunctional_ANK_Repeat"/>
</dbReference>
<dbReference type="Gene3D" id="1.25.40.20">
    <property type="entry name" value="Ankyrin repeat-containing domain"/>
    <property type="match status" value="2"/>
</dbReference>
<name>A0A420XW83_9PEZI</name>
<dbReference type="PROSITE" id="PS50006">
    <property type="entry name" value="FHA_DOMAIN"/>
    <property type="match status" value="1"/>
</dbReference>
<accession>A0A420XW83</accession>
<dbReference type="SMART" id="SM00248">
    <property type="entry name" value="ANK"/>
    <property type="match status" value="6"/>
</dbReference>
<keyword evidence="1" id="KW-0677">Repeat</keyword>
<dbReference type="Proteomes" id="UP000275385">
    <property type="component" value="Unassembled WGS sequence"/>
</dbReference>
<dbReference type="EMBL" id="QVQW01000155">
    <property type="protein sequence ID" value="RKU39738.1"/>
    <property type="molecule type" value="Genomic_DNA"/>
</dbReference>
<organism evidence="5 6">
    <name type="scientific">Coniochaeta pulveracea</name>
    <dbReference type="NCBI Taxonomy" id="177199"/>
    <lineage>
        <taxon>Eukaryota</taxon>
        <taxon>Fungi</taxon>
        <taxon>Dikarya</taxon>
        <taxon>Ascomycota</taxon>
        <taxon>Pezizomycotina</taxon>
        <taxon>Sordariomycetes</taxon>
        <taxon>Sordariomycetidae</taxon>
        <taxon>Coniochaetales</taxon>
        <taxon>Coniochaetaceae</taxon>
        <taxon>Coniochaeta</taxon>
    </lineage>
</organism>
<evidence type="ECO:0000313" key="5">
    <source>
        <dbReference type="EMBL" id="RKU39738.1"/>
    </source>
</evidence>
<evidence type="ECO:0000256" key="1">
    <source>
        <dbReference type="ARBA" id="ARBA00022737"/>
    </source>
</evidence>